<proteinExistence type="predicted"/>
<sequence>MKKVESFAFLFEKPYLCNKVNDMATYVRFDWAMKRLLRDKANFGVLEGLITTLLGHPIRILKLLESESNQEDEDDKQNRVDVLAEDADGALYLIEVQNETEFAYFQRMLFGTSKLVTEYINRGEGYEKIRKIYSINIVYFNLGNGKDYVYHGKTEFRGIHDNELLNLSPFQQQKFGVDEVSELYPEYWILKVNDFNKWSKTPLEQWVYFLNTGEIPDDADAPGLNEARKKLKLEQMTREELATYYRHLDNVVILRDNITTARGEGFLEGESQGLKVGKAQGRAQGLEEGRREGLEEGLQEGYRRGKLEMARSLKQLGMSVADVAKVTGLTATEVENA</sequence>
<dbReference type="Pfam" id="PF12784">
    <property type="entry name" value="PDDEXK_2"/>
    <property type="match status" value="1"/>
</dbReference>
<evidence type="ECO:0000313" key="1">
    <source>
        <dbReference type="EMBL" id="ERK38915.1"/>
    </source>
</evidence>
<protein>
    <submittedName>
        <fullName evidence="1">PD-(D/E)XK nuclease family transposase</fullName>
    </submittedName>
</protein>
<dbReference type="Proteomes" id="UP000016648">
    <property type="component" value="Unassembled WGS sequence"/>
</dbReference>
<dbReference type="PATRIC" id="fig|1115809.3.peg.1733"/>
<reference evidence="1 2" key="1">
    <citation type="submission" date="2013-08" db="EMBL/GenBank/DDBJ databases">
        <authorList>
            <person name="Durkin A.S."/>
            <person name="Haft D.R."/>
            <person name="McCorrison J."/>
            <person name="Torralba M."/>
            <person name="Gillis M."/>
            <person name="Haft D.H."/>
            <person name="Methe B."/>
            <person name="Sutton G."/>
            <person name="Nelson K.E."/>
        </authorList>
    </citation>
    <scope>NUCLEOTIDE SEQUENCE [LARGE SCALE GENOMIC DNA]</scope>
    <source>
        <strain evidence="1 2">F0067</strain>
    </source>
</reference>
<organism evidence="1 2">
    <name type="scientific">Segatella baroniae F0067</name>
    <dbReference type="NCBI Taxonomy" id="1115809"/>
    <lineage>
        <taxon>Bacteria</taxon>
        <taxon>Pseudomonadati</taxon>
        <taxon>Bacteroidota</taxon>
        <taxon>Bacteroidia</taxon>
        <taxon>Bacteroidales</taxon>
        <taxon>Prevotellaceae</taxon>
        <taxon>Segatella</taxon>
    </lineage>
</organism>
<dbReference type="PANTHER" id="PTHR41317:SF1">
    <property type="entry name" value="PD-(D_E)XK NUCLEASE FAMILY TRANSPOSASE"/>
    <property type="match status" value="1"/>
</dbReference>
<dbReference type="AlphaFoldDB" id="U2NLG3"/>
<comment type="caution">
    <text evidence="1">The sequence shown here is derived from an EMBL/GenBank/DDBJ whole genome shotgun (WGS) entry which is preliminary data.</text>
</comment>
<dbReference type="EMBL" id="AWEY01000032">
    <property type="protein sequence ID" value="ERK38915.1"/>
    <property type="molecule type" value="Genomic_DNA"/>
</dbReference>
<gene>
    <name evidence="1" type="ORF">HMPREF9135_0722</name>
</gene>
<name>U2NLG3_9BACT</name>
<dbReference type="PANTHER" id="PTHR41317">
    <property type="entry name" value="PD-(D_E)XK NUCLEASE FAMILY TRANSPOSASE"/>
    <property type="match status" value="1"/>
</dbReference>
<evidence type="ECO:0000313" key="2">
    <source>
        <dbReference type="Proteomes" id="UP000016648"/>
    </source>
</evidence>
<accession>U2NLG3</accession>
<keyword evidence="2" id="KW-1185">Reference proteome</keyword>